<keyword evidence="3 10" id="KW-0653">Protein transport</keyword>
<evidence type="ECO:0000256" key="8">
    <source>
        <dbReference type="ARBA" id="ARBA00029691"/>
    </source>
</evidence>
<evidence type="ECO:0000256" key="10">
    <source>
        <dbReference type="RuleBase" id="RU367032"/>
    </source>
</evidence>
<reference evidence="13" key="2">
    <citation type="submission" date="2010-05" db="EMBL/GenBank/DDBJ databases">
        <title>The Genome Sequence of Magnaporthe poae strain ATCC 64411.</title>
        <authorList>
            <consortium name="The Broad Institute Genome Sequencing Platform"/>
            <consortium name="Broad Institute Genome Sequencing Center for Infectious Disease"/>
            <person name="Ma L.-J."/>
            <person name="Dead R."/>
            <person name="Young S."/>
            <person name="Zeng Q."/>
            <person name="Koehrsen M."/>
            <person name="Alvarado L."/>
            <person name="Berlin A."/>
            <person name="Chapman S.B."/>
            <person name="Chen Z."/>
            <person name="Freedman E."/>
            <person name="Gellesch M."/>
            <person name="Goldberg J."/>
            <person name="Griggs A."/>
            <person name="Gujja S."/>
            <person name="Heilman E.R."/>
            <person name="Heiman D."/>
            <person name="Hepburn T."/>
            <person name="Howarth C."/>
            <person name="Jen D."/>
            <person name="Larson L."/>
            <person name="Mehta T."/>
            <person name="Neiman D."/>
            <person name="Pearson M."/>
            <person name="Roberts A."/>
            <person name="Saif S."/>
            <person name="Shea T."/>
            <person name="Shenoy N."/>
            <person name="Sisk P."/>
            <person name="Stolte C."/>
            <person name="Sykes S."/>
            <person name="Walk T."/>
            <person name="White J."/>
            <person name="Yandava C."/>
            <person name="Haas B."/>
            <person name="Nusbaum C."/>
            <person name="Birren B."/>
        </authorList>
    </citation>
    <scope>NUCLEOTIDE SEQUENCE</scope>
    <source>
        <strain evidence="13">ATCC 64411</strain>
    </source>
</reference>
<evidence type="ECO:0000256" key="7">
    <source>
        <dbReference type="ARBA" id="ARBA00029502"/>
    </source>
</evidence>
<accession>A0A0C4E0J2</accession>
<keyword evidence="6 10" id="KW-0576">Peroxisome</keyword>
<evidence type="ECO:0000313" key="15">
    <source>
        <dbReference type="Proteomes" id="UP000011715"/>
    </source>
</evidence>
<reference evidence="14" key="5">
    <citation type="submission" date="2015-06" db="UniProtKB">
        <authorList>
            <consortium name="EnsemblFungi"/>
        </authorList>
    </citation>
    <scope>IDENTIFICATION</scope>
    <source>
        <strain evidence="14">ATCC 64411</strain>
    </source>
</reference>
<evidence type="ECO:0000256" key="2">
    <source>
        <dbReference type="ARBA" id="ARBA00022448"/>
    </source>
</evidence>
<reference evidence="15" key="1">
    <citation type="submission" date="2010-05" db="EMBL/GenBank/DDBJ databases">
        <title>The genome sequence of Magnaporthe poae strain ATCC 64411.</title>
        <authorList>
            <person name="Ma L.-J."/>
            <person name="Dead R."/>
            <person name="Young S."/>
            <person name="Zeng Q."/>
            <person name="Koehrsen M."/>
            <person name="Alvarado L."/>
            <person name="Berlin A."/>
            <person name="Chapman S.B."/>
            <person name="Chen Z."/>
            <person name="Freedman E."/>
            <person name="Gellesch M."/>
            <person name="Goldberg J."/>
            <person name="Griggs A."/>
            <person name="Gujja S."/>
            <person name="Heilman E.R."/>
            <person name="Heiman D."/>
            <person name="Hepburn T."/>
            <person name="Howarth C."/>
            <person name="Jen D."/>
            <person name="Larson L."/>
            <person name="Mehta T."/>
            <person name="Neiman D."/>
            <person name="Pearson M."/>
            <person name="Roberts A."/>
            <person name="Saif S."/>
            <person name="Shea T."/>
            <person name="Shenoy N."/>
            <person name="Sisk P."/>
            <person name="Stolte C."/>
            <person name="Sykes S."/>
            <person name="Walk T."/>
            <person name="White J."/>
            <person name="Yandava C."/>
            <person name="Haas B."/>
            <person name="Nusbaum C."/>
            <person name="Birren B."/>
        </authorList>
    </citation>
    <scope>NUCLEOTIDE SEQUENCE [LARGE SCALE GENOMIC DNA]</scope>
    <source>
        <strain evidence="15">ATCC 64411 / 73-15</strain>
    </source>
</reference>
<evidence type="ECO:0000256" key="3">
    <source>
        <dbReference type="ARBA" id="ARBA00022927"/>
    </source>
</evidence>
<organism evidence="14 15">
    <name type="scientific">Magnaporthiopsis poae (strain ATCC 64411 / 73-15)</name>
    <name type="common">Kentucky bluegrass fungus</name>
    <name type="synonym">Magnaporthe poae</name>
    <dbReference type="NCBI Taxonomy" id="644358"/>
    <lineage>
        <taxon>Eukaryota</taxon>
        <taxon>Fungi</taxon>
        <taxon>Dikarya</taxon>
        <taxon>Ascomycota</taxon>
        <taxon>Pezizomycotina</taxon>
        <taxon>Sordariomycetes</taxon>
        <taxon>Sordariomycetidae</taxon>
        <taxon>Magnaporthales</taxon>
        <taxon>Magnaporthaceae</taxon>
        <taxon>Magnaporthiopsis</taxon>
    </lineage>
</organism>
<evidence type="ECO:0000256" key="6">
    <source>
        <dbReference type="ARBA" id="ARBA00023140"/>
    </source>
</evidence>
<dbReference type="Proteomes" id="UP000011715">
    <property type="component" value="Unassembled WGS sequence"/>
</dbReference>
<evidence type="ECO:0000259" key="12">
    <source>
        <dbReference type="Pfam" id="PF04695"/>
    </source>
</evidence>
<dbReference type="GO" id="GO:1990429">
    <property type="term" value="C:peroxisomal importomer complex"/>
    <property type="evidence" value="ECO:0007669"/>
    <property type="project" value="TreeGrafter"/>
</dbReference>
<comment type="function">
    <text evidence="10">Component of the PEX13-PEX14 docking complex, a translocon channel that specifically mediates the import of peroxisomal cargo proteins bound to PEX5 receptor. The PEX13-PEX14 docking complex forms a large import pore which can be opened to a diameter of about 9 nm. Mechanistically, PEX5 receptor along with cargo proteins associates with the PEX14 subunit of the PEX13-PEX14 docking complex in the cytosol, leading to the insertion of the receptor into the organelle membrane with the concomitant translocation of the cargo into the peroxisome matrix.</text>
</comment>
<evidence type="ECO:0000256" key="4">
    <source>
        <dbReference type="ARBA" id="ARBA00023010"/>
    </source>
</evidence>
<gene>
    <name evidence="13" type="ORF">MAPG_05867</name>
</gene>
<comment type="subcellular location">
    <subcellularLocation>
        <location evidence="9 10">Peroxisome membrane</location>
    </subcellularLocation>
</comment>
<feature type="compositionally biased region" description="Low complexity" evidence="11">
    <location>
        <begin position="275"/>
        <end position="291"/>
    </location>
</feature>
<dbReference type="GO" id="GO:0016560">
    <property type="term" value="P:protein import into peroxisome matrix, docking"/>
    <property type="evidence" value="ECO:0007669"/>
    <property type="project" value="UniProtKB-UniRule"/>
</dbReference>
<sequence length="360" mass="38739">MTIREDIVASAVDFLRDPSVASSSIESRIAFLQTKNLTQEEVNAALTRVGVEPPAVLPAAPQTVATRTSVPTPQPYYGQQPQQYPPYGWQQPPPDSPRRDWRDWFIMATVVSGVGYGVYSLTKRYLYPLVVPPTPDRLEADKKAIDEQFDRAFSLVEQLAKDTDALKAAEQQRTERLDTALTELETVITDLKTANRRREDDAQRIRDEIQDLKASIPKALDAQKELANERLKEVNVEVTSLKTLLSQRLNSAAVSNVASPPMGMSYLRPSVTPTAAQLSPSPSQAVAASVSGTNGVSVPANGDSSEAAQDGPTFRSAFGIGSGSGGARASIPAWQRAMEAKSTPPPNGPVAEAVSGPSAQ</sequence>
<keyword evidence="5 10" id="KW-0472">Membrane</keyword>
<dbReference type="EMBL" id="GL876969">
    <property type="protein sequence ID" value="KLU86859.1"/>
    <property type="molecule type" value="Genomic_DNA"/>
</dbReference>
<name>A0A0C4E0J2_MAGP6</name>
<evidence type="ECO:0000256" key="1">
    <source>
        <dbReference type="ARBA" id="ARBA00005443"/>
    </source>
</evidence>
<keyword evidence="15" id="KW-1185">Reference proteome</keyword>
<reference evidence="14" key="4">
    <citation type="journal article" date="2015" name="G3 (Bethesda)">
        <title>Genome sequences of three phytopathogenic species of the Magnaporthaceae family of fungi.</title>
        <authorList>
            <person name="Okagaki L.H."/>
            <person name="Nunes C.C."/>
            <person name="Sailsbery J."/>
            <person name="Clay B."/>
            <person name="Brown D."/>
            <person name="John T."/>
            <person name="Oh Y."/>
            <person name="Young N."/>
            <person name="Fitzgerald M."/>
            <person name="Haas B.J."/>
            <person name="Zeng Q."/>
            <person name="Young S."/>
            <person name="Adiconis X."/>
            <person name="Fan L."/>
            <person name="Levin J.Z."/>
            <person name="Mitchell T.K."/>
            <person name="Okubara P.A."/>
            <person name="Farman M.L."/>
            <person name="Kohn L.M."/>
            <person name="Birren B."/>
            <person name="Ma L.-J."/>
            <person name="Dean R.A."/>
        </authorList>
    </citation>
    <scope>NUCLEOTIDE SEQUENCE</scope>
    <source>
        <strain evidence="14">ATCC 64411 / 73-15</strain>
    </source>
</reference>
<feature type="compositionally biased region" description="Low complexity" evidence="11">
    <location>
        <begin position="75"/>
        <end position="90"/>
    </location>
</feature>
<dbReference type="GO" id="GO:0005778">
    <property type="term" value="C:peroxisomal membrane"/>
    <property type="evidence" value="ECO:0007669"/>
    <property type="project" value="UniProtKB-SubCell"/>
</dbReference>
<keyword evidence="2 10" id="KW-0813">Transport</keyword>
<feature type="domain" description="Peroxisome membrane anchor protein Pex14p N-terminal" evidence="12">
    <location>
        <begin position="4"/>
        <end position="48"/>
    </location>
</feature>
<dbReference type="EnsemblFungi" id="MAPG_05867T0">
    <property type="protein sequence ID" value="MAPG_05867T0"/>
    <property type="gene ID" value="MAPG_05867"/>
</dbReference>
<reference evidence="13" key="3">
    <citation type="submission" date="2011-03" db="EMBL/GenBank/DDBJ databases">
        <title>Annotation of Magnaporthe poae ATCC 64411.</title>
        <authorList>
            <person name="Ma L.-J."/>
            <person name="Dead R."/>
            <person name="Young S.K."/>
            <person name="Zeng Q."/>
            <person name="Gargeya S."/>
            <person name="Fitzgerald M."/>
            <person name="Haas B."/>
            <person name="Abouelleil A."/>
            <person name="Alvarado L."/>
            <person name="Arachchi H.M."/>
            <person name="Berlin A."/>
            <person name="Brown A."/>
            <person name="Chapman S.B."/>
            <person name="Chen Z."/>
            <person name="Dunbar C."/>
            <person name="Freedman E."/>
            <person name="Gearin G."/>
            <person name="Gellesch M."/>
            <person name="Goldberg J."/>
            <person name="Griggs A."/>
            <person name="Gujja S."/>
            <person name="Heiman D."/>
            <person name="Howarth C."/>
            <person name="Larson L."/>
            <person name="Lui A."/>
            <person name="MacDonald P.J.P."/>
            <person name="Mehta T."/>
            <person name="Montmayeur A."/>
            <person name="Murphy C."/>
            <person name="Neiman D."/>
            <person name="Pearson M."/>
            <person name="Priest M."/>
            <person name="Roberts A."/>
            <person name="Saif S."/>
            <person name="Shea T."/>
            <person name="Shenoy N."/>
            <person name="Sisk P."/>
            <person name="Stolte C."/>
            <person name="Sykes S."/>
            <person name="Yandava C."/>
            <person name="Wortman J."/>
            <person name="Nusbaum C."/>
            <person name="Birren B."/>
        </authorList>
    </citation>
    <scope>NUCLEOTIDE SEQUENCE</scope>
    <source>
        <strain evidence="13">ATCC 64411</strain>
    </source>
</reference>
<evidence type="ECO:0000313" key="14">
    <source>
        <dbReference type="EnsemblFungi" id="MAPG_05867T0"/>
    </source>
</evidence>
<feature type="region of interest" description="Disordered" evidence="11">
    <location>
        <begin position="273"/>
        <end position="360"/>
    </location>
</feature>
<evidence type="ECO:0000313" key="13">
    <source>
        <dbReference type="EMBL" id="KLU86859.1"/>
    </source>
</evidence>
<keyword evidence="4" id="KW-0811">Translocation</keyword>
<dbReference type="PANTHER" id="PTHR23058">
    <property type="entry name" value="PEROXISOMAL MEMBRANE PROTEIN PEX14"/>
    <property type="match status" value="1"/>
</dbReference>
<dbReference type="eggNOG" id="KOG2629">
    <property type="taxonomic scope" value="Eukaryota"/>
</dbReference>
<dbReference type="PANTHER" id="PTHR23058:SF0">
    <property type="entry name" value="PEROXISOMAL MEMBRANE PROTEIN PEX14"/>
    <property type="match status" value="1"/>
</dbReference>
<dbReference type="STRING" id="644358.A0A0C4E0J2"/>
<dbReference type="GO" id="GO:0005102">
    <property type="term" value="F:signaling receptor binding"/>
    <property type="evidence" value="ECO:0007669"/>
    <property type="project" value="TreeGrafter"/>
</dbReference>
<dbReference type="InterPro" id="IPR025655">
    <property type="entry name" value="PEX14"/>
</dbReference>
<evidence type="ECO:0000256" key="9">
    <source>
        <dbReference type="ARBA" id="ARBA00046271"/>
    </source>
</evidence>
<dbReference type="EMBL" id="ADBL01001400">
    <property type="status" value="NOT_ANNOTATED_CDS"/>
    <property type="molecule type" value="Genomic_DNA"/>
</dbReference>
<dbReference type="OrthoDB" id="5549158at2759"/>
<evidence type="ECO:0000256" key="11">
    <source>
        <dbReference type="SAM" id="MobiDB-lite"/>
    </source>
</evidence>
<dbReference type="AlphaFoldDB" id="A0A0C4E0J2"/>
<dbReference type="OMA" id="YNQWQPP"/>
<protein>
    <recommendedName>
        <fullName evidence="7 10">Peroxisomal membrane protein PEX14</fullName>
    </recommendedName>
    <alternativeName>
        <fullName evidence="8 10">Peroxin-14</fullName>
    </alternativeName>
</protein>
<comment type="similarity">
    <text evidence="1 10">Belongs to the peroxin-14 family.</text>
</comment>
<evidence type="ECO:0000256" key="5">
    <source>
        <dbReference type="ARBA" id="ARBA00023136"/>
    </source>
</evidence>
<dbReference type="VEuPathDB" id="FungiDB:MAPG_05867"/>
<dbReference type="InterPro" id="IPR006785">
    <property type="entry name" value="Pex14_N"/>
</dbReference>
<dbReference type="Pfam" id="PF04695">
    <property type="entry name" value="Pex14_N"/>
    <property type="match status" value="1"/>
</dbReference>
<feature type="compositionally biased region" description="Polar residues" evidence="11">
    <location>
        <begin position="292"/>
        <end position="307"/>
    </location>
</feature>
<feature type="region of interest" description="Disordered" evidence="11">
    <location>
        <begin position="62"/>
        <end position="95"/>
    </location>
</feature>
<dbReference type="InterPro" id="IPR036388">
    <property type="entry name" value="WH-like_DNA-bd_sf"/>
</dbReference>
<proteinExistence type="inferred from homology"/>
<dbReference type="Gene3D" id="1.10.10.10">
    <property type="entry name" value="Winged helix-like DNA-binding domain superfamily/Winged helix DNA-binding domain"/>
    <property type="match status" value="1"/>
</dbReference>